<proteinExistence type="inferred from homology"/>
<dbReference type="KEGG" id="paca:ID47_02545"/>
<dbReference type="eggNOG" id="COG3550">
    <property type="taxonomic scope" value="Bacteria"/>
</dbReference>
<organism evidence="6 7">
    <name type="scientific">Candidatus Odyssella acanthamoebae</name>
    <dbReference type="NCBI Taxonomy" id="91604"/>
    <lineage>
        <taxon>Bacteria</taxon>
        <taxon>Pseudomonadati</taxon>
        <taxon>Pseudomonadota</taxon>
        <taxon>Alphaproteobacteria</taxon>
        <taxon>Holosporales</taxon>
        <taxon>Candidatus Paracaedibacteraceae</taxon>
        <taxon>Candidatus Odyssella</taxon>
    </lineage>
</organism>
<dbReference type="GO" id="GO:0005829">
    <property type="term" value="C:cytosol"/>
    <property type="evidence" value="ECO:0007669"/>
    <property type="project" value="TreeGrafter"/>
</dbReference>
<dbReference type="STRING" id="91604.ID47_02545"/>
<evidence type="ECO:0000313" key="7">
    <source>
        <dbReference type="Proteomes" id="UP000028926"/>
    </source>
</evidence>
<dbReference type="GO" id="GO:0004674">
    <property type="term" value="F:protein serine/threonine kinase activity"/>
    <property type="evidence" value="ECO:0007669"/>
    <property type="project" value="TreeGrafter"/>
</dbReference>
<comment type="similarity">
    <text evidence="1">Belongs to the HipA Ser/Thr kinase family.</text>
</comment>
<evidence type="ECO:0000259" key="4">
    <source>
        <dbReference type="Pfam" id="PF07804"/>
    </source>
</evidence>
<dbReference type="EMBL" id="CP008941">
    <property type="protein sequence ID" value="AIK95856.1"/>
    <property type="molecule type" value="Genomic_DNA"/>
</dbReference>
<dbReference type="HOGENOM" id="CLU_686410_0_0_5"/>
<sequence>MIIYLNNLPAGKIETIEEERQFTYHSAYLGRPGALPLSLSLPLDAEPYSEKFSKPFFDLISPDIWNSETDLELSCTGALSFKKAELSAAVFAELDVTDCEAQLNGHLVAIPDDRLISIADLQPMLPISIIDGELFQANHDTHNTHILKGNIGDLDDLVGNEIFVSLIAYNLGISVPMISRIHLGDTPALVMDRPDRHAPDTPKQLGEKIHHESFISALSNQFLGSRKNHQVSVEGQFELMRHHAVTPALDCRALIRVIALCLISGCDDFSLENQLVEILPYNACKLAPIAGFISSEIYPNTVKNLLDYLFSIQHFSALKKSHLNDLARKVRVNDKYLNGVISELCNLVPKISKEIFESFPSLKSPITLKIAKLIEQRSMVLKTLISSKGQATRKVALDQAV</sequence>
<dbReference type="RefSeq" id="WP_038463445.1">
    <property type="nucleotide sequence ID" value="NZ_CP008941.1"/>
</dbReference>
<keyword evidence="7" id="KW-1185">Reference proteome</keyword>
<dbReference type="NCBIfam" id="TIGR03071">
    <property type="entry name" value="couple_hipA"/>
    <property type="match status" value="1"/>
</dbReference>
<dbReference type="Proteomes" id="UP000028926">
    <property type="component" value="Chromosome"/>
</dbReference>
<evidence type="ECO:0000256" key="1">
    <source>
        <dbReference type="ARBA" id="ARBA00010164"/>
    </source>
</evidence>
<dbReference type="AlphaFoldDB" id="A0A077ATZ2"/>
<evidence type="ECO:0000313" key="6">
    <source>
        <dbReference type="EMBL" id="AIK95856.1"/>
    </source>
</evidence>
<dbReference type="OrthoDB" id="9805913at2"/>
<name>A0A077ATZ2_9PROT</name>
<reference evidence="6 7" key="1">
    <citation type="submission" date="2014-07" db="EMBL/GenBank/DDBJ databases">
        <title>Comparative genomic insights into amoeba endosymbionts belonging to the families of Holosporaceae and Candidatus Midichloriaceae within Rickettsiales.</title>
        <authorList>
            <person name="Wang Z."/>
            <person name="Wu M."/>
        </authorList>
    </citation>
    <scope>NUCLEOTIDE SEQUENCE [LARGE SCALE GENOMIC DNA]</scope>
    <source>
        <strain evidence="6">PRA3</strain>
    </source>
</reference>
<dbReference type="PANTHER" id="PTHR37419">
    <property type="entry name" value="SERINE/THREONINE-PROTEIN KINASE TOXIN HIPA"/>
    <property type="match status" value="1"/>
</dbReference>
<evidence type="ECO:0008006" key="8">
    <source>
        <dbReference type="Google" id="ProtNLM"/>
    </source>
</evidence>
<gene>
    <name evidence="6" type="ORF">ID47_02545</name>
</gene>
<keyword evidence="3" id="KW-0418">Kinase</keyword>
<evidence type="ECO:0000256" key="3">
    <source>
        <dbReference type="ARBA" id="ARBA00022777"/>
    </source>
</evidence>
<dbReference type="Pfam" id="PF07804">
    <property type="entry name" value="HipA_C"/>
    <property type="match status" value="1"/>
</dbReference>
<dbReference type="InterPro" id="IPR052028">
    <property type="entry name" value="HipA_Ser/Thr_kinase"/>
</dbReference>
<evidence type="ECO:0000259" key="5">
    <source>
        <dbReference type="Pfam" id="PF13657"/>
    </source>
</evidence>
<dbReference type="PANTHER" id="PTHR37419:SF1">
    <property type="entry name" value="SERINE_THREONINE-PROTEIN KINASE TOXIN HIPA"/>
    <property type="match status" value="1"/>
</dbReference>
<evidence type="ECO:0000256" key="2">
    <source>
        <dbReference type="ARBA" id="ARBA00022679"/>
    </source>
</evidence>
<feature type="domain" description="HipA N-terminal subdomain 1" evidence="5">
    <location>
        <begin position="2"/>
        <end position="65"/>
    </location>
</feature>
<accession>A0A077ATZ2</accession>
<protein>
    <recommendedName>
        <fullName evidence="8">HipA N-terminal subdomain 1 domain-containing protein</fullName>
    </recommendedName>
</protein>
<feature type="domain" description="HipA-like C-terminal" evidence="4">
    <location>
        <begin position="138"/>
        <end position="348"/>
    </location>
</feature>
<dbReference type="InterPro" id="IPR017508">
    <property type="entry name" value="HipA_N1"/>
</dbReference>
<keyword evidence="2" id="KW-0808">Transferase</keyword>
<dbReference type="Pfam" id="PF13657">
    <property type="entry name" value="Couple_hipA"/>
    <property type="match status" value="1"/>
</dbReference>
<dbReference type="InterPro" id="IPR012893">
    <property type="entry name" value="HipA-like_C"/>
</dbReference>